<evidence type="ECO:0000259" key="6">
    <source>
        <dbReference type="PROSITE" id="PS51149"/>
    </source>
</evidence>
<evidence type="ECO:0000259" key="7">
    <source>
        <dbReference type="PROSITE" id="PS51161"/>
    </source>
</evidence>
<evidence type="ECO:0000256" key="1">
    <source>
        <dbReference type="ARBA" id="ARBA00022741"/>
    </source>
</evidence>
<dbReference type="eggNOG" id="COG1328">
    <property type="taxonomic scope" value="Bacteria"/>
</dbReference>
<dbReference type="PROSITE" id="PS00850">
    <property type="entry name" value="GLY_RADICAL_1"/>
    <property type="match status" value="1"/>
</dbReference>
<dbReference type="GO" id="GO:0006260">
    <property type="term" value="P:DNA replication"/>
    <property type="evidence" value="ECO:0007669"/>
    <property type="project" value="InterPro"/>
</dbReference>
<dbReference type="HOGENOM" id="CLU_002707_2_0_11"/>
<dbReference type="NCBIfam" id="TIGR02487">
    <property type="entry name" value="NrdD"/>
    <property type="match status" value="1"/>
</dbReference>
<dbReference type="PANTHER" id="PTHR21075:SF0">
    <property type="entry name" value="ANAEROBIC RIBONUCLEOSIDE-TRIPHOSPHATE REDUCTASE"/>
    <property type="match status" value="1"/>
</dbReference>
<dbReference type="Gene3D" id="3.20.70.20">
    <property type="match status" value="1"/>
</dbReference>
<dbReference type="CDD" id="cd01675">
    <property type="entry name" value="RNR_III"/>
    <property type="match status" value="1"/>
</dbReference>
<feature type="domain" description="ATP-cone" evidence="7">
    <location>
        <begin position="24"/>
        <end position="112"/>
    </location>
</feature>
<keyword evidence="3 4" id="KW-0067">ATP-binding</keyword>
<keyword evidence="1 4" id="KW-0547">Nucleotide-binding</keyword>
<dbReference type="PATRIC" id="fig|883066.3.peg.362"/>
<comment type="caution">
    <text evidence="8">The sequence shown here is derived from an EMBL/GenBank/DDBJ whole genome shotgun (WGS) entry which is preliminary data.</text>
</comment>
<dbReference type="Pfam" id="PF03477">
    <property type="entry name" value="ATP-cone"/>
    <property type="match status" value="1"/>
</dbReference>
<dbReference type="NCBIfam" id="NF006732">
    <property type="entry name" value="PRK09263.1"/>
    <property type="match status" value="1"/>
</dbReference>
<dbReference type="InterPro" id="IPR001150">
    <property type="entry name" value="Gly_radical"/>
</dbReference>
<sequence length="739" mass="84184">MYRTEESAVATTKARQVSTPEGCNQVIKRDGRTVEFDPAKIFRAIGKAMNAQGLEDVEFQRRATDAVVASLEETELDIPAIQERVENVLMKSEYPEVARAYIEYRHDRDQARERSMDVEAALDKLMRRDKNVVNENANKDSTVFNTQRDLTAGSVARAYALKNMLPADVANAHLKGDIHFHDLDYNPFQPMTNCCLIDIPGMLREGFQIGNARVESPRSINTATAQIAQIIANVASSQYGGCSVDRIDEVLAPYAQINFEKHMADANRWVAEENRRDYAVEKTCKDIYDAMQSLEYEINTLYSSNGQTPFVTLGFGMGTKPLEREIQKAILQIRIEGIGKDKHTAIFPKLVFGLRRGVNLNPEDPNYDVKQLALECSAKRMYPDVLNYDKLVELEGDYKAPMGCRSFLPKWVDPATGEAVNAGRMNLGVITLNVPRIAIESGGSKEKFWRIFAERMEVVKKALVFRAQRCEEAVADNAPILYRYGAFGIRDGEDDQDVTKFFRNQRATLSIGYIGLYEAATVFYGPNWEHNKEAKEFTLDIVRYLKNKANDWRTEYPYWFSVYSTPAESLTNRFCSMDKAKFGSIPNITDKDYYTNSFHYDVRKKITPFEKIDFEAPYPKYASGGFIHYCEYPKLTHNLKALEAVWDYAYDRVAYLGTNTPIDRCYECGYNGEFEATEEGFKCPECGNDDPDRCDVVKRTCGYLGNPQKRPMVHGRHEEIIHRVKHMDGPIGEAQELQE</sequence>
<dbReference type="InterPro" id="IPR005144">
    <property type="entry name" value="ATP-cone_dom"/>
</dbReference>
<evidence type="ECO:0000256" key="3">
    <source>
        <dbReference type="ARBA" id="ARBA00022840"/>
    </source>
</evidence>
<dbReference type="AlphaFoldDB" id="K9EX64"/>
<evidence type="ECO:0000256" key="4">
    <source>
        <dbReference type="PROSITE-ProRule" id="PRU00492"/>
    </source>
</evidence>
<keyword evidence="9" id="KW-1185">Reference proteome</keyword>
<feature type="modified residue" description="Glycine radical" evidence="5">
    <location>
        <position position="702"/>
    </location>
</feature>
<evidence type="ECO:0000313" key="9">
    <source>
        <dbReference type="Proteomes" id="UP000009888"/>
    </source>
</evidence>
<evidence type="ECO:0000256" key="2">
    <source>
        <dbReference type="ARBA" id="ARBA00022818"/>
    </source>
</evidence>
<evidence type="ECO:0000313" key="8">
    <source>
        <dbReference type="EMBL" id="EKU95562.1"/>
    </source>
</evidence>
<reference evidence="8 9" key="1">
    <citation type="submission" date="2012-09" db="EMBL/GenBank/DDBJ databases">
        <title>The Genome Sequence of Actinobaculum massiliae ACS-171-V-COL2.</title>
        <authorList>
            <consortium name="The Broad Institute Genome Sequencing Platform"/>
            <person name="Earl A."/>
            <person name="Ward D."/>
            <person name="Feldgarden M."/>
            <person name="Gevers D."/>
            <person name="Saerens B."/>
            <person name="Vaneechoutte M."/>
            <person name="Walker B."/>
            <person name="Young S.K."/>
            <person name="Zeng Q."/>
            <person name="Gargeya S."/>
            <person name="Fitzgerald M."/>
            <person name="Haas B."/>
            <person name="Abouelleil A."/>
            <person name="Alvarado L."/>
            <person name="Arachchi H.M."/>
            <person name="Berlin A."/>
            <person name="Chapman S.B."/>
            <person name="Goldberg J."/>
            <person name="Griggs A."/>
            <person name="Gujja S."/>
            <person name="Hansen M."/>
            <person name="Howarth C."/>
            <person name="Imamovic A."/>
            <person name="Larimer J."/>
            <person name="McCowen C."/>
            <person name="Montmayeur A."/>
            <person name="Murphy C."/>
            <person name="Neiman D."/>
            <person name="Pearson M."/>
            <person name="Priest M."/>
            <person name="Roberts A."/>
            <person name="Saif S."/>
            <person name="Shea T."/>
            <person name="Sisk P."/>
            <person name="Sykes S."/>
            <person name="Wortman J."/>
            <person name="Nusbaum C."/>
            <person name="Birren B."/>
        </authorList>
    </citation>
    <scope>NUCLEOTIDE SEQUENCE [LARGE SCALE GENOMIC DNA]</scope>
    <source>
        <strain evidence="9">ACS-171-V-Col2</strain>
    </source>
</reference>
<dbReference type="GO" id="GO:0004748">
    <property type="term" value="F:ribonucleoside-diphosphate reductase activity, thioredoxin disulfide as acceptor"/>
    <property type="evidence" value="ECO:0007669"/>
    <property type="project" value="TreeGrafter"/>
</dbReference>
<feature type="domain" description="Glycine radical" evidence="6">
    <location>
        <begin position="604"/>
        <end position="729"/>
    </location>
</feature>
<dbReference type="GO" id="GO:0005524">
    <property type="term" value="F:ATP binding"/>
    <property type="evidence" value="ECO:0007669"/>
    <property type="project" value="UniProtKB-UniRule"/>
</dbReference>
<protein>
    <submittedName>
        <fullName evidence="8">Anaerobic ribonucleoside-triphosphate reductase</fullName>
    </submittedName>
</protein>
<name>K9EX64_9ACTO</name>
<dbReference type="Proteomes" id="UP000009888">
    <property type="component" value="Unassembled WGS sequence"/>
</dbReference>
<dbReference type="STRING" id="202789.GCA_001457435_01789"/>
<evidence type="ECO:0000256" key="5">
    <source>
        <dbReference type="PROSITE-ProRule" id="PRU00493"/>
    </source>
</evidence>
<dbReference type="Pfam" id="PF13597">
    <property type="entry name" value="NRDD"/>
    <property type="match status" value="1"/>
</dbReference>
<dbReference type="PANTHER" id="PTHR21075">
    <property type="entry name" value="ANAEROBIC RIBONUCLEOSIDE-TRIPHOSPHATE REDUCTASE"/>
    <property type="match status" value="1"/>
</dbReference>
<dbReference type="PROSITE" id="PS51149">
    <property type="entry name" value="GLY_RADICAL_2"/>
    <property type="match status" value="1"/>
</dbReference>
<gene>
    <name evidence="8" type="ORF">HMPREF9233_00349</name>
</gene>
<dbReference type="SUPFAM" id="SSF51998">
    <property type="entry name" value="PFL-like glycyl radical enzymes"/>
    <property type="match status" value="1"/>
</dbReference>
<dbReference type="RefSeq" id="WP_007000567.1">
    <property type="nucleotide sequence ID" value="NZ_JH992955.1"/>
</dbReference>
<dbReference type="GO" id="GO:0008998">
    <property type="term" value="F:ribonucleoside-triphosphate reductase (thioredoxin) activity"/>
    <property type="evidence" value="ECO:0007669"/>
    <property type="project" value="InterPro"/>
</dbReference>
<dbReference type="InterPro" id="IPR012833">
    <property type="entry name" value="NrdD"/>
</dbReference>
<accession>K9EX64</accession>
<organism evidence="8 9">
    <name type="scientific">Actinobaculum massiliense ACS-171-V-Col2</name>
    <dbReference type="NCBI Taxonomy" id="883066"/>
    <lineage>
        <taxon>Bacteria</taxon>
        <taxon>Bacillati</taxon>
        <taxon>Actinomycetota</taxon>
        <taxon>Actinomycetes</taxon>
        <taxon>Actinomycetales</taxon>
        <taxon>Actinomycetaceae</taxon>
        <taxon>Actinobaculum</taxon>
    </lineage>
</organism>
<dbReference type="PROSITE" id="PS51161">
    <property type="entry name" value="ATP_CONE"/>
    <property type="match status" value="1"/>
</dbReference>
<dbReference type="GO" id="GO:0031250">
    <property type="term" value="C:anaerobic ribonucleoside-triphosphate reductase complex"/>
    <property type="evidence" value="ECO:0007669"/>
    <property type="project" value="TreeGrafter"/>
</dbReference>
<dbReference type="InterPro" id="IPR019777">
    <property type="entry name" value="Form_AcTrfase_GR_CS"/>
</dbReference>
<dbReference type="GO" id="GO:0009265">
    <property type="term" value="P:2'-deoxyribonucleotide biosynthetic process"/>
    <property type="evidence" value="ECO:0007669"/>
    <property type="project" value="TreeGrafter"/>
</dbReference>
<proteinExistence type="predicted"/>
<dbReference type="EMBL" id="AGWL01000002">
    <property type="protein sequence ID" value="EKU95562.1"/>
    <property type="molecule type" value="Genomic_DNA"/>
</dbReference>
<keyword evidence="2 5" id="KW-0556">Organic radical</keyword>